<accession>A0AAD4R9D8</accession>
<feature type="region of interest" description="Disordered" evidence="1">
    <location>
        <begin position="36"/>
        <end position="59"/>
    </location>
</feature>
<sequence length="312" mass="34988">MSRDVMSPYMTRPYVIPVTNNMSSSFMPGDFSLRHRSNSSLSTGSSKSGNVGPKSSKKMRRTIKLCSPVLFNKCENKEALPLNGLPLTVLKNIAEELSFADAKTFRSLSKKLYMAEKATRIGRKKLSVTILRKLFPEDFLKSKDRVAKDDSCVGLLQVAVPLQKFLHMNPMSSLNEVDLTGISSFSSQCFERIVQSVDIKSAFQNVGKLDLHNCVLKVSNLEWLSRLMPAVWFIVISPGQILFRPGVDDRELSKDEKCRLLGMLDATQRTGPQSKISNIMRLPSTICGNNNLLQIIALLTHLFTKLEIIRME</sequence>
<comment type="caution">
    <text evidence="2">The sequence shown here is derived from an EMBL/GenBank/DDBJ whole genome shotgun (WGS) entry which is preliminary data.</text>
</comment>
<reference evidence="2" key="1">
    <citation type="submission" date="2022-01" db="EMBL/GenBank/DDBJ databases">
        <title>Genome Sequence Resource for Two Populations of Ditylenchus destructor, the Migratory Endoparasitic Phytonematode.</title>
        <authorList>
            <person name="Zhang H."/>
            <person name="Lin R."/>
            <person name="Xie B."/>
        </authorList>
    </citation>
    <scope>NUCLEOTIDE SEQUENCE</scope>
    <source>
        <strain evidence="2">BazhouSP</strain>
    </source>
</reference>
<proteinExistence type="predicted"/>
<keyword evidence="3" id="KW-1185">Reference proteome</keyword>
<dbReference type="AlphaFoldDB" id="A0AAD4R9D8"/>
<feature type="compositionally biased region" description="Low complexity" evidence="1">
    <location>
        <begin position="38"/>
        <end position="48"/>
    </location>
</feature>
<organism evidence="2 3">
    <name type="scientific">Ditylenchus destructor</name>
    <dbReference type="NCBI Taxonomy" id="166010"/>
    <lineage>
        <taxon>Eukaryota</taxon>
        <taxon>Metazoa</taxon>
        <taxon>Ecdysozoa</taxon>
        <taxon>Nematoda</taxon>
        <taxon>Chromadorea</taxon>
        <taxon>Rhabditida</taxon>
        <taxon>Tylenchina</taxon>
        <taxon>Tylenchomorpha</taxon>
        <taxon>Sphaerularioidea</taxon>
        <taxon>Anguinidae</taxon>
        <taxon>Anguininae</taxon>
        <taxon>Ditylenchus</taxon>
    </lineage>
</organism>
<protein>
    <recommendedName>
        <fullName evidence="4">F-box domain-containing protein</fullName>
    </recommendedName>
</protein>
<evidence type="ECO:0008006" key="4">
    <source>
        <dbReference type="Google" id="ProtNLM"/>
    </source>
</evidence>
<name>A0AAD4R9D8_9BILA</name>
<evidence type="ECO:0000256" key="1">
    <source>
        <dbReference type="SAM" id="MobiDB-lite"/>
    </source>
</evidence>
<evidence type="ECO:0000313" key="3">
    <source>
        <dbReference type="Proteomes" id="UP001201812"/>
    </source>
</evidence>
<evidence type="ECO:0000313" key="2">
    <source>
        <dbReference type="EMBL" id="KAI1718311.1"/>
    </source>
</evidence>
<dbReference type="EMBL" id="JAKKPZ010000008">
    <property type="protein sequence ID" value="KAI1718311.1"/>
    <property type="molecule type" value="Genomic_DNA"/>
</dbReference>
<gene>
    <name evidence="2" type="ORF">DdX_06732</name>
</gene>
<dbReference type="Proteomes" id="UP001201812">
    <property type="component" value="Unassembled WGS sequence"/>
</dbReference>